<dbReference type="Proteomes" id="UP000727907">
    <property type="component" value="Unassembled WGS sequence"/>
</dbReference>
<organism evidence="3 4">
    <name type="scientific">Reyranella humidisoli</name>
    <dbReference type="NCBI Taxonomy" id="2849149"/>
    <lineage>
        <taxon>Bacteria</taxon>
        <taxon>Pseudomonadati</taxon>
        <taxon>Pseudomonadota</taxon>
        <taxon>Alphaproteobacteria</taxon>
        <taxon>Hyphomicrobiales</taxon>
        <taxon>Reyranellaceae</taxon>
        <taxon>Reyranella</taxon>
    </lineage>
</organism>
<dbReference type="SFLD" id="SFLDG01150">
    <property type="entry name" value="Main.1:_Beta-like"/>
    <property type="match status" value="1"/>
</dbReference>
<sequence>MKIWGRANSINVMKVLWCADECGVKYERDDVGGAFGGNDQKWYLDMNPNGVVPTIDDGGRIIWESNSAVRYLAAKYAAGSLWPTDPGQRSEADRWMDWQLSTIAEPMRIAFWGLIRTPPEKRDMAAIGKAAQEAGKLFGRLDSWLAGKRYVAGDRFTIGDIPVGCFIHRWYALEIERPDLKNVRAWYERLTTRPAYARHVMIKLT</sequence>
<proteinExistence type="predicted"/>
<dbReference type="InterPro" id="IPR004046">
    <property type="entry name" value="GST_C"/>
</dbReference>
<comment type="caution">
    <text evidence="3">The sequence shown here is derived from an EMBL/GenBank/DDBJ whole genome shotgun (WGS) entry which is preliminary data.</text>
</comment>
<evidence type="ECO:0000259" key="2">
    <source>
        <dbReference type="PROSITE" id="PS50405"/>
    </source>
</evidence>
<gene>
    <name evidence="3" type="ORF">KQ910_09520</name>
</gene>
<dbReference type="SFLD" id="SFLDS00019">
    <property type="entry name" value="Glutathione_Transferase_(cytos"/>
    <property type="match status" value="1"/>
</dbReference>
<keyword evidence="4" id="KW-1185">Reference proteome</keyword>
<dbReference type="CDD" id="cd03180">
    <property type="entry name" value="GST_C_2"/>
    <property type="match status" value="1"/>
</dbReference>
<dbReference type="EMBL" id="JAHOPB010000001">
    <property type="protein sequence ID" value="MBU8874003.1"/>
    <property type="molecule type" value="Genomic_DNA"/>
</dbReference>
<dbReference type="PANTHER" id="PTHR44051:SF19">
    <property type="entry name" value="DISULFIDE-BOND OXIDOREDUCTASE YFCG"/>
    <property type="match status" value="1"/>
</dbReference>
<reference evidence="3 4" key="1">
    <citation type="submission" date="2021-06" db="EMBL/GenBank/DDBJ databases">
        <authorList>
            <person name="Lee D.H."/>
        </authorList>
    </citation>
    <scope>NUCLEOTIDE SEQUENCE [LARGE SCALE GENOMIC DNA]</scope>
    <source>
        <strain evidence="3 4">MMS21-HV4-11</strain>
    </source>
</reference>
<dbReference type="InterPro" id="IPR010987">
    <property type="entry name" value="Glutathione-S-Trfase_C-like"/>
</dbReference>
<feature type="domain" description="GST N-terminal" evidence="1">
    <location>
        <begin position="1"/>
        <end position="80"/>
    </location>
</feature>
<name>A0ABS6II97_9HYPH</name>
<accession>A0ABS6II97</accession>
<dbReference type="InterPro" id="IPR040079">
    <property type="entry name" value="Glutathione_S-Trfase"/>
</dbReference>
<dbReference type="RefSeq" id="WP_216958787.1">
    <property type="nucleotide sequence ID" value="NZ_JAHOPB010000001.1"/>
</dbReference>
<evidence type="ECO:0000313" key="4">
    <source>
        <dbReference type="Proteomes" id="UP000727907"/>
    </source>
</evidence>
<dbReference type="SFLD" id="SFLDG00358">
    <property type="entry name" value="Main_(cytGST)"/>
    <property type="match status" value="1"/>
</dbReference>
<dbReference type="PROSITE" id="PS50405">
    <property type="entry name" value="GST_CTER"/>
    <property type="match status" value="1"/>
</dbReference>
<dbReference type="PROSITE" id="PS50404">
    <property type="entry name" value="GST_NTER"/>
    <property type="match status" value="1"/>
</dbReference>
<dbReference type="InterPro" id="IPR004045">
    <property type="entry name" value="Glutathione_S-Trfase_N"/>
</dbReference>
<dbReference type="Pfam" id="PF13409">
    <property type="entry name" value="GST_N_2"/>
    <property type="match status" value="1"/>
</dbReference>
<evidence type="ECO:0000313" key="3">
    <source>
        <dbReference type="EMBL" id="MBU8874003.1"/>
    </source>
</evidence>
<protein>
    <submittedName>
        <fullName evidence="3">Glutathione S-transferase</fullName>
    </submittedName>
</protein>
<evidence type="ECO:0000259" key="1">
    <source>
        <dbReference type="PROSITE" id="PS50404"/>
    </source>
</evidence>
<dbReference type="Pfam" id="PF00043">
    <property type="entry name" value="GST_C"/>
    <property type="match status" value="1"/>
</dbReference>
<dbReference type="CDD" id="cd03047">
    <property type="entry name" value="GST_N_2"/>
    <property type="match status" value="1"/>
</dbReference>
<feature type="domain" description="GST C-terminal" evidence="2">
    <location>
        <begin position="85"/>
        <end position="205"/>
    </location>
</feature>
<dbReference type="PANTHER" id="PTHR44051">
    <property type="entry name" value="GLUTATHIONE S-TRANSFERASE-RELATED"/>
    <property type="match status" value="1"/>
</dbReference>